<gene>
    <name evidence="2" type="ORF">METZ01_LOCUS86451</name>
</gene>
<feature type="coiled-coil region" evidence="1">
    <location>
        <begin position="83"/>
        <end position="110"/>
    </location>
</feature>
<sequence length="208" mass="23394">MEKAPTSSVQTSLISREIAHLAFVQVKQDDWLSVRQQEQLRRALMSLGELLGWAITSANSDDPIADISKSTRKMMTNGARAIKRSLANDMAKKKAEITELKKVARSARKLSDNPKTVYPLEITYHRSARDSVQSMFTKTEDVEVNNAEETLALAEAIERQIDHWTTLRDIMIAELKLEQKQLGVMTKNLSQFVKSMHPLLGEVVATLS</sequence>
<evidence type="ECO:0000256" key="1">
    <source>
        <dbReference type="SAM" id="Coils"/>
    </source>
</evidence>
<accession>A0A381V1T1</accession>
<dbReference type="AlphaFoldDB" id="A0A381V1T1"/>
<reference evidence="2" key="1">
    <citation type="submission" date="2018-05" db="EMBL/GenBank/DDBJ databases">
        <authorList>
            <person name="Lanie J.A."/>
            <person name="Ng W.-L."/>
            <person name="Kazmierczak K.M."/>
            <person name="Andrzejewski T.M."/>
            <person name="Davidsen T.M."/>
            <person name="Wayne K.J."/>
            <person name="Tettelin H."/>
            <person name="Glass J.I."/>
            <person name="Rusch D."/>
            <person name="Podicherti R."/>
            <person name="Tsui H.-C.T."/>
            <person name="Winkler M.E."/>
        </authorList>
    </citation>
    <scope>NUCLEOTIDE SEQUENCE</scope>
</reference>
<protein>
    <submittedName>
        <fullName evidence="2">Uncharacterized protein</fullName>
    </submittedName>
</protein>
<dbReference type="EMBL" id="UINC01007487">
    <property type="protein sequence ID" value="SVA33597.1"/>
    <property type="molecule type" value="Genomic_DNA"/>
</dbReference>
<evidence type="ECO:0000313" key="2">
    <source>
        <dbReference type="EMBL" id="SVA33597.1"/>
    </source>
</evidence>
<keyword evidence="1" id="KW-0175">Coiled coil</keyword>
<organism evidence="2">
    <name type="scientific">marine metagenome</name>
    <dbReference type="NCBI Taxonomy" id="408172"/>
    <lineage>
        <taxon>unclassified sequences</taxon>
        <taxon>metagenomes</taxon>
        <taxon>ecological metagenomes</taxon>
    </lineage>
</organism>
<name>A0A381V1T1_9ZZZZ</name>
<proteinExistence type="predicted"/>